<sequence>MLPRSISTPLDSDRETNEVVQRMDHSASARIQKAREIIRRDLDDMKLPASSINAPQVDSERCALSFAPENEDPEKMNNTGRGGWRKSAVRRRDQDSPVCIICISGMEKCRPKAWYSTFLKNYMFNLDDSDSNGDEVQHGHLGPIISSASVNEEGKAPTLDQPPLRRLLSQLKNKINDDSVLECK</sequence>
<protein>
    <submittedName>
        <fullName evidence="2">Uncharacterized protein</fullName>
    </submittedName>
</protein>
<feature type="region of interest" description="Disordered" evidence="1">
    <location>
        <begin position="1"/>
        <end position="27"/>
    </location>
</feature>
<evidence type="ECO:0000256" key="1">
    <source>
        <dbReference type="SAM" id="MobiDB-lite"/>
    </source>
</evidence>
<gene>
    <name evidence="2" type="ORF">GSOID_T00029026001</name>
</gene>
<organism evidence="2">
    <name type="scientific">Oikopleura dioica</name>
    <name type="common">Tunicate</name>
    <dbReference type="NCBI Taxonomy" id="34765"/>
    <lineage>
        <taxon>Eukaryota</taxon>
        <taxon>Metazoa</taxon>
        <taxon>Chordata</taxon>
        <taxon>Tunicata</taxon>
        <taxon>Appendicularia</taxon>
        <taxon>Copelata</taxon>
        <taxon>Oikopleuridae</taxon>
        <taxon>Oikopleura</taxon>
    </lineage>
</organism>
<feature type="region of interest" description="Disordered" evidence="1">
    <location>
        <begin position="69"/>
        <end position="89"/>
    </location>
</feature>
<proteinExistence type="predicted"/>
<evidence type="ECO:0000313" key="2">
    <source>
        <dbReference type="EMBL" id="CBY31812.1"/>
    </source>
</evidence>
<feature type="compositionally biased region" description="Polar residues" evidence="1">
    <location>
        <begin position="1"/>
        <end position="10"/>
    </location>
</feature>
<feature type="compositionally biased region" description="Basic and acidic residues" evidence="1">
    <location>
        <begin position="11"/>
        <end position="27"/>
    </location>
</feature>
<dbReference type="AlphaFoldDB" id="E4Y862"/>
<dbReference type="EMBL" id="FN654318">
    <property type="protein sequence ID" value="CBY31812.1"/>
    <property type="molecule type" value="Genomic_DNA"/>
</dbReference>
<dbReference type="Proteomes" id="UP000011014">
    <property type="component" value="Unassembled WGS sequence"/>
</dbReference>
<reference evidence="2" key="1">
    <citation type="journal article" date="2010" name="Science">
        <title>Plasticity of animal genome architecture unmasked by rapid evolution of a pelagic tunicate.</title>
        <authorList>
            <person name="Denoeud F."/>
            <person name="Henriet S."/>
            <person name="Mungpakdee S."/>
            <person name="Aury J.M."/>
            <person name="Da Silva C."/>
            <person name="Brinkmann H."/>
            <person name="Mikhaleva J."/>
            <person name="Olsen L.C."/>
            <person name="Jubin C."/>
            <person name="Canestro C."/>
            <person name="Bouquet J.M."/>
            <person name="Danks G."/>
            <person name="Poulain J."/>
            <person name="Campsteijn C."/>
            <person name="Adamski M."/>
            <person name="Cross I."/>
            <person name="Yadetie F."/>
            <person name="Muffato M."/>
            <person name="Louis A."/>
            <person name="Butcher S."/>
            <person name="Tsagkogeorga G."/>
            <person name="Konrad A."/>
            <person name="Singh S."/>
            <person name="Jensen M.F."/>
            <person name="Cong E.H."/>
            <person name="Eikeseth-Otteraa H."/>
            <person name="Noel B."/>
            <person name="Anthouard V."/>
            <person name="Porcel B.M."/>
            <person name="Kachouri-Lafond R."/>
            <person name="Nishino A."/>
            <person name="Ugolini M."/>
            <person name="Chourrout P."/>
            <person name="Nishida H."/>
            <person name="Aasland R."/>
            <person name="Huzurbazar S."/>
            <person name="Westhof E."/>
            <person name="Delsuc F."/>
            <person name="Lehrach H."/>
            <person name="Reinhardt R."/>
            <person name="Weissenbach J."/>
            <person name="Roy S.W."/>
            <person name="Artiguenave F."/>
            <person name="Postlethwait J.H."/>
            <person name="Manak J.R."/>
            <person name="Thompson E.M."/>
            <person name="Jaillon O."/>
            <person name="Du Pasquier L."/>
            <person name="Boudinot P."/>
            <person name="Liberles D.A."/>
            <person name="Volff J.N."/>
            <person name="Philippe H."/>
            <person name="Lenhard B."/>
            <person name="Roest Crollius H."/>
            <person name="Wincker P."/>
            <person name="Chourrout D."/>
        </authorList>
    </citation>
    <scope>NUCLEOTIDE SEQUENCE [LARGE SCALE GENOMIC DNA]</scope>
</reference>
<accession>E4Y862</accession>
<name>E4Y862_OIKDI</name>